<dbReference type="InterPro" id="IPR036812">
    <property type="entry name" value="NAD(P)_OxRdtase_dom_sf"/>
</dbReference>
<dbReference type="PROSITE" id="PS00062">
    <property type="entry name" value="ALDOKETO_REDUCTASE_2"/>
    <property type="match status" value="1"/>
</dbReference>
<dbReference type="PRINTS" id="PR00069">
    <property type="entry name" value="ALDKETRDTASE"/>
</dbReference>
<dbReference type="InterPro" id="IPR020471">
    <property type="entry name" value="AKR"/>
</dbReference>
<evidence type="ECO:0000259" key="7">
    <source>
        <dbReference type="Pfam" id="PF00248"/>
    </source>
</evidence>
<dbReference type="PANTHER" id="PTHR43827:SF3">
    <property type="entry name" value="NADP-DEPENDENT OXIDOREDUCTASE DOMAIN-CONTAINING PROTEIN"/>
    <property type="match status" value="1"/>
</dbReference>
<evidence type="ECO:0000256" key="6">
    <source>
        <dbReference type="PIRSR" id="PIRSR000097-3"/>
    </source>
</evidence>
<dbReference type="FunFam" id="3.20.20.100:FF:000015">
    <property type="entry name" value="Oxidoreductase, aldo/keto reductase family"/>
    <property type="match status" value="1"/>
</dbReference>
<protein>
    <submittedName>
        <fullName evidence="8">Oxidoreductase</fullName>
    </submittedName>
</protein>
<keyword evidence="2" id="KW-0521">NADP</keyword>
<dbReference type="EMBL" id="BMUL01000004">
    <property type="protein sequence ID" value="GHA76641.1"/>
    <property type="molecule type" value="Genomic_DNA"/>
</dbReference>
<comment type="similarity">
    <text evidence="1">Belongs to the aldo/keto reductase family.</text>
</comment>
<feature type="domain" description="NADP-dependent oxidoreductase" evidence="7">
    <location>
        <begin position="21"/>
        <end position="265"/>
    </location>
</feature>
<dbReference type="GO" id="GO:0016616">
    <property type="term" value="F:oxidoreductase activity, acting on the CH-OH group of donors, NAD or NADP as acceptor"/>
    <property type="evidence" value="ECO:0007669"/>
    <property type="project" value="UniProtKB-ARBA"/>
</dbReference>
<feature type="site" description="Lowers pKa of active site Tyr" evidence="6">
    <location>
        <position position="79"/>
    </location>
</feature>
<evidence type="ECO:0000256" key="1">
    <source>
        <dbReference type="ARBA" id="ARBA00007905"/>
    </source>
</evidence>
<feature type="active site" description="Proton donor" evidence="4">
    <location>
        <position position="54"/>
    </location>
</feature>
<reference evidence="8" key="2">
    <citation type="submission" date="2020-09" db="EMBL/GenBank/DDBJ databases">
        <authorList>
            <person name="Sun Q."/>
            <person name="Ohkuma M."/>
        </authorList>
    </citation>
    <scope>NUCLEOTIDE SEQUENCE</scope>
    <source>
        <strain evidence="8">JCM 4518</strain>
    </source>
</reference>
<accession>A0A918SXQ6</accession>
<dbReference type="SUPFAM" id="SSF51430">
    <property type="entry name" value="NAD(P)-linked oxidoreductase"/>
    <property type="match status" value="1"/>
</dbReference>
<dbReference type="InterPro" id="IPR023210">
    <property type="entry name" value="NADP_OxRdtase_dom"/>
</dbReference>
<dbReference type="PIRSF" id="PIRSF000097">
    <property type="entry name" value="AKR"/>
    <property type="match status" value="1"/>
</dbReference>
<dbReference type="AlphaFoldDB" id="A0A918SXQ6"/>
<dbReference type="Gene3D" id="3.20.20.100">
    <property type="entry name" value="NADP-dependent oxidoreductase domain"/>
    <property type="match status" value="1"/>
</dbReference>
<dbReference type="PANTHER" id="PTHR43827">
    <property type="entry name" value="2,5-DIKETO-D-GLUCONIC ACID REDUCTASE"/>
    <property type="match status" value="1"/>
</dbReference>
<reference evidence="8" key="1">
    <citation type="journal article" date="2014" name="Int. J. Syst. Evol. Microbiol.">
        <title>Complete genome sequence of Corynebacterium casei LMG S-19264T (=DSM 44701T), isolated from a smear-ripened cheese.</title>
        <authorList>
            <consortium name="US DOE Joint Genome Institute (JGI-PGF)"/>
            <person name="Walter F."/>
            <person name="Albersmeier A."/>
            <person name="Kalinowski J."/>
            <person name="Ruckert C."/>
        </authorList>
    </citation>
    <scope>NUCLEOTIDE SEQUENCE</scope>
    <source>
        <strain evidence="8">JCM 4518</strain>
    </source>
</reference>
<feature type="binding site" evidence="5">
    <location>
        <position position="112"/>
    </location>
    <ligand>
        <name>substrate</name>
    </ligand>
</feature>
<comment type="caution">
    <text evidence="8">The sequence shown here is derived from an EMBL/GenBank/DDBJ whole genome shotgun (WGS) entry which is preliminary data.</text>
</comment>
<evidence type="ECO:0000256" key="3">
    <source>
        <dbReference type="ARBA" id="ARBA00023002"/>
    </source>
</evidence>
<dbReference type="PROSITE" id="PS00063">
    <property type="entry name" value="ALDOKETO_REDUCTASE_3"/>
    <property type="match status" value="1"/>
</dbReference>
<proteinExistence type="inferred from homology"/>
<gene>
    <name evidence="8" type="ORF">GCM10010305_19310</name>
</gene>
<evidence type="ECO:0000313" key="9">
    <source>
        <dbReference type="Proteomes" id="UP000644020"/>
    </source>
</evidence>
<evidence type="ECO:0000313" key="8">
    <source>
        <dbReference type="EMBL" id="GHA76641.1"/>
    </source>
</evidence>
<name>A0A918SXQ6_9ACTN</name>
<keyword evidence="9" id="KW-1185">Reference proteome</keyword>
<sequence length="281" mass="30465">MSTDNKVPSVLLNNGVAMPQLGFGVWQVPDDEAEKAVATALEAGYRSIDTAAIYENERGTGRALAASGLPREELFVTTKLWNSEQGYDSTLRAFDASLELLGLDHVDLYLIHWPVPAKDAYVDTYRALEKILADGRARAIGVSNFLPEHLERLTGETSVVPAVNQIELHPQLAQAGSRAVHAELGIATEAWSPLGQGRGLLDVPALVAVARKHDRTPAQVVLRWHLQLGNVVIPKSVTPSRIRENIDVFDFELDAEDLAAIAALDEGRRLGPNPGEFNVGA</sequence>
<dbReference type="InterPro" id="IPR018170">
    <property type="entry name" value="Aldo/ket_reductase_CS"/>
</dbReference>
<dbReference type="Proteomes" id="UP000644020">
    <property type="component" value="Unassembled WGS sequence"/>
</dbReference>
<evidence type="ECO:0000256" key="4">
    <source>
        <dbReference type="PIRSR" id="PIRSR000097-1"/>
    </source>
</evidence>
<organism evidence="8 9">
    <name type="scientific">Streptomyces termitum</name>
    <dbReference type="NCBI Taxonomy" id="67368"/>
    <lineage>
        <taxon>Bacteria</taxon>
        <taxon>Bacillati</taxon>
        <taxon>Actinomycetota</taxon>
        <taxon>Actinomycetes</taxon>
        <taxon>Kitasatosporales</taxon>
        <taxon>Streptomycetaceae</taxon>
        <taxon>Streptomyces</taxon>
    </lineage>
</organism>
<keyword evidence="3" id="KW-0560">Oxidoreductase</keyword>
<evidence type="ECO:0000256" key="2">
    <source>
        <dbReference type="ARBA" id="ARBA00022857"/>
    </source>
</evidence>
<dbReference type="Pfam" id="PF00248">
    <property type="entry name" value="Aldo_ket_red"/>
    <property type="match status" value="1"/>
</dbReference>
<evidence type="ECO:0000256" key="5">
    <source>
        <dbReference type="PIRSR" id="PIRSR000097-2"/>
    </source>
</evidence>